<comment type="caution">
    <text evidence="1">The sequence shown here is derived from an EMBL/GenBank/DDBJ whole genome shotgun (WGS) entry which is preliminary data.</text>
</comment>
<gene>
    <name evidence="1" type="ORF">PAECIP111894_05172</name>
</gene>
<organism evidence="1 2">
    <name type="scientific">Paenibacillus pseudetheri</name>
    <dbReference type="NCBI Taxonomy" id="2897682"/>
    <lineage>
        <taxon>Bacteria</taxon>
        <taxon>Bacillati</taxon>
        <taxon>Bacillota</taxon>
        <taxon>Bacilli</taxon>
        <taxon>Bacillales</taxon>
        <taxon>Paenibacillaceae</taxon>
        <taxon>Paenibacillus</taxon>
    </lineage>
</organism>
<evidence type="ECO:0008006" key="3">
    <source>
        <dbReference type="Google" id="ProtNLM"/>
    </source>
</evidence>
<protein>
    <recommendedName>
        <fullName evidence="3">Butirosin biosynthesis protein H N-terminal domain-containing protein</fullName>
    </recommendedName>
</protein>
<accession>A0ABM9BLJ6</accession>
<reference evidence="1" key="1">
    <citation type="submission" date="2021-12" db="EMBL/GenBank/DDBJ databases">
        <authorList>
            <person name="Criscuolo A."/>
        </authorList>
    </citation>
    <scope>NUCLEOTIDE SEQUENCE</scope>
    <source>
        <strain evidence="1">CIP111894</strain>
    </source>
</reference>
<evidence type="ECO:0000313" key="2">
    <source>
        <dbReference type="Proteomes" id="UP000838749"/>
    </source>
</evidence>
<sequence>MKMAAKKILKLNEKPLIYGRLHHAYPLSIITSHEETMPWFFSNFIQLSCLKNIHPQNTLDMNFLWDDGRFYLNSCPWINYLDIPEPFFNHCIQKNIVDFIISTIDTEGYIYLHVDEFYIPEKYSYQKRSYPHCNFIFGYNKDEKVFYTLGYDSLERFKIIQTTFSDLEKSFTNCPPDFRLDVLYFIGQGSTYDFDFDLIRGYIQDYLSSQNSLVKFKTQTNHIYEDKNCVFGMAVYNQLKVYLSSLIEEKAELDVRNLHILWEHKVVMKERFMFMKANFKGDFSNYIKCYEEIENKALIQRCKFLKYSLSKKTKEIISILKGLEEMKDAEEQLLTSFLNS</sequence>
<dbReference type="Proteomes" id="UP000838749">
    <property type="component" value="Unassembled WGS sequence"/>
</dbReference>
<evidence type="ECO:0000313" key="1">
    <source>
        <dbReference type="EMBL" id="CAH1058986.1"/>
    </source>
</evidence>
<proteinExistence type="predicted"/>
<name>A0ABM9BLJ6_9BACL</name>
<keyword evidence="2" id="KW-1185">Reference proteome</keyword>
<dbReference type="EMBL" id="CAKMAB010000043">
    <property type="protein sequence ID" value="CAH1058986.1"/>
    <property type="molecule type" value="Genomic_DNA"/>
</dbReference>